<evidence type="ECO:0000256" key="1">
    <source>
        <dbReference type="SAM" id="Phobius"/>
    </source>
</evidence>
<evidence type="ECO:0000313" key="3">
    <source>
        <dbReference type="Proteomes" id="UP001319200"/>
    </source>
</evidence>
<comment type="caution">
    <text evidence="2">The sequence shown here is derived from an EMBL/GenBank/DDBJ whole genome shotgun (WGS) entry which is preliminary data.</text>
</comment>
<feature type="transmembrane region" description="Helical" evidence="1">
    <location>
        <begin position="142"/>
        <end position="161"/>
    </location>
</feature>
<gene>
    <name evidence="2" type="ORF">KK083_04605</name>
</gene>
<keyword evidence="1" id="KW-1133">Transmembrane helix</keyword>
<dbReference type="EMBL" id="JAHESF010000003">
    <property type="protein sequence ID" value="MBT1696142.1"/>
    <property type="molecule type" value="Genomic_DNA"/>
</dbReference>
<protein>
    <submittedName>
        <fullName evidence="2">DoxX family protein</fullName>
    </submittedName>
</protein>
<dbReference type="Proteomes" id="UP001319200">
    <property type="component" value="Unassembled WGS sequence"/>
</dbReference>
<feature type="transmembrane region" description="Helical" evidence="1">
    <location>
        <begin position="242"/>
        <end position="258"/>
    </location>
</feature>
<accession>A0AAP2GN50</accession>
<name>A0AAP2GN50_9BACT</name>
<reference evidence="2 3" key="1">
    <citation type="submission" date="2021-05" db="EMBL/GenBank/DDBJ databases">
        <title>A Polyphasic approach of four new species of the genus Ohtaekwangia: Ohtaekwangia histidinii sp. nov., Ohtaekwangia cretensis sp. nov., Ohtaekwangia indiensis sp. nov., Ohtaekwangia reichenbachii sp. nov. from diverse environment.</title>
        <authorList>
            <person name="Octaviana S."/>
        </authorList>
    </citation>
    <scope>NUCLEOTIDE SEQUENCE [LARGE SCALE GENOMIC DNA]</scope>
    <source>
        <strain evidence="2 3">PWU4</strain>
    </source>
</reference>
<dbReference type="AlphaFoldDB" id="A0AAP2GN50"/>
<sequence>MLFRFFFVYFLVQAVPLDWKYYRDIFSLDWSSLHFSNFFYLARYTPRFFSEVPELADWFVVAVIALIGTITWGIVDSKSKEYNNLYYWLRVVLRYRLAVALLAYGFIKFFPLQMPYPSISNLNTNYGDIEAWKLFSMSTGIVPGYESFLGLVELLAALLLLYRKTASIGAFIVLPYTGNVVMSNLAYEGGEYVYALVLVTFALFLVAFDAARLITLTSLEKPTAPNRFNPVLKEGWQKNGRLILKSAFVLVFVVFYGYKTYAGSRNDVYHYPQTPGLADASGIYNVKEFRINNNVLPYSPTDAVRWKDVVFEKWATLSIRANRPVTLTAALTEEIFLDDEKRTYELSGSAGRHYYSYEIDAANKTLTLQNRNKNYVSDRLVLHYDRPDANTIILSGIDQHKDTLYVVLERIDKKYLLEEAAKGGRRRGLKL</sequence>
<keyword evidence="1" id="KW-0472">Membrane</keyword>
<feature type="transmembrane region" description="Helical" evidence="1">
    <location>
        <begin position="168"/>
        <end position="186"/>
    </location>
</feature>
<keyword evidence="3" id="KW-1185">Reference proteome</keyword>
<organism evidence="2 3">
    <name type="scientific">Chryseosolibacter histidini</name>
    <dbReference type="NCBI Taxonomy" id="2782349"/>
    <lineage>
        <taxon>Bacteria</taxon>
        <taxon>Pseudomonadati</taxon>
        <taxon>Bacteroidota</taxon>
        <taxon>Cytophagia</taxon>
        <taxon>Cytophagales</taxon>
        <taxon>Chryseotaleaceae</taxon>
        <taxon>Chryseosolibacter</taxon>
    </lineage>
</organism>
<proteinExistence type="predicted"/>
<evidence type="ECO:0000313" key="2">
    <source>
        <dbReference type="EMBL" id="MBT1696142.1"/>
    </source>
</evidence>
<feature type="transmembrane region" description="Helical" evidence="1">
    <location>
        <begin position="55"/>
        <end position="75"/>
    </location>
</feature>
<keyword evidence="1" id="KW-0812">Transmembrane</keyword>
<feature type="transmembrane region" description="Helical" evidence="1">
    <location>
        <begin position="192"/>
        <end position="211"/>
    </location>
</feature>